<name>A0A9W7ESW2_9STRA</name>
<dbReference type="EMBL" id="BLQM01000431">
    <property type="protein sequence ID" value="GMH89507.1"/>
    <property type="molecule type" value="Genomic_DNA"/>
</dbReference>
<accession>A0A9W7ESW2</accession>
<reference evidence="3" key="1">
    <citation type="journal article" date="2023" name="Commun. Biol.">
        <title>Genome analysis of Parmales, the sister group of diatoms, reveals the evolutionary specialization of diatoms from phago-mixotrophs to photoautotrophs.</title>
        <authorList>
            <person name="Ban H."/>
            <person name="Sato S."/>
            <person name="Yoshikawa S."/>
            <person name="Yamada K."/>
            <person name="Nakamura Y."/>
            <person name="Ichinomiya M."/>
            <person name="Sato N."/>
            <person name="Blanc-Mathieu R."/>
            <person name="Endo H."/>
            <person name="Kuwata A."/>
            <person name="Ogata H."/>
        </authorList>
    </citation>
    <scope>NUCLEOTIDE SEQUENCE [LARGE SCALE GENOMIC DNA]</scope>
</reference>
<dbReference type="AlphaFoldDB" id="A0A9W7ESW2"/>
<dbReference type="Proteomes" id="UP001162640">
    <property type="component" value="Unassembled WGS sequence"/>
</dbReference>
<evidence type="ECO:0000313" key="3">
    <source>
        <dbReference type="Proteomes" id="UP001162640"/>
    </source>
</evidence>
<sequence>MGGKGDREDEGKEDGEGSIETLSAANSTTLTAVSTVPATTDQFMFTPEFRRHFIEFVPGDTLMTLRLETKGWKATADAFIDEGVRSGTMIVHDGKDITLVFNDPRV</sequence>
<feature type="compositionally biased region" description="Basic and acidic residues" evidence="1">
    <location>
        <begin position="1"/>
        <end position="10"/>
    </location>
</feature>
<gene>
    <name evidence="2" type="ORF">TL16_g11479</name>
</gene>
<comment type="caution">
    <text evidence="2">The sequence shown here is derived from an EMBL/GenBank/DDBJ whole genome shotgun (WGS) entry which is preliminary data.</text>
</comment>
<evidence type="ECO:0000256" key="1">
    <source>
        <dbReference type="SAM" id="MobiDB-lite"/>
    </source>
</evidence>
<protein>
    <submittedName>
        <fullName evidence="2">Uncharacterized protein</fullName>
    </submittedName>
</protein>
<proteinExistence type="predicted"/>
<organism evidence="2 3">
    <name type="scientific">Triparma laevis f. inornata</name>
    <dbReference type="NCBI Taxonomy" id="1714386"/>
    <lineage>
        <taxon>Eukaryota</taxon>
        <taxon>Sar</taxon>
        <taxon>Stramenopiles</taxon>
        <taxon>Ochrophyta</taxon>
        <taxon>Bolidophyceae</taxon>
        <taxon>Parmales</taxon>
        <taxon>Triparmaceae</taxon>
        <taxon>Triparma</taxon>
    </lineage>
</organism>
<evidence type="ECO:0000313" key="2">
    <source>
        <dbReference type="EMBL" id="GMH89507.1"/>
    </source>
</evidence>
<feature type="region of interest" description="Disordered" evidence="1">
    <location>
        <begin position="1"/>
        <end position="24"/>
    </location>
</feature>